<evidence type="ECO:0000256" key="11">
    <source>
        <dbReference type="HAMAP-Rule" id="MF_02079"/>
    </source>
</evidence>
<dbReference type="EC" id="2.4.99.28" evidence="11"/>
<evidence type="ECO:0000256" key="8">
    <source>
        <dbReference type="ARBA" id="ARBA00022989"/>
    </source>
</evidence>
<dbReference type="PANTHER" id="PTHR30474:SF1">
    <property type="entry name" value="PEPTIDOGLYCAN GLYCOSYLTRANSFERASE MRDB"/>
    <property type="match status" value="1"/>
</dbReference>
<feature type="transmembrane region" description="Helical" evidence="11">
    <location>
        <begin position="31"/>
        <end position="49"/>
    </location>
</feature>
<reference evidence="12 13" key="1">
    <citation type="journal article" date="2021" name="Int. J. Syst. Evol. Microbiol.">
        <title>Steroidobacter gossypii sp. nov., isolated from soil of cotton cropping field.</title>
        <authorList>
            <person name="Huang R."/>
            <person name="Yang S."/>
            <person name="Zhen C."/>
            <person name="Liu W."/>
        </authorList>
    </citation>
    <scope>NUCLEOTIDE SEQUENCE [LARGE SCALE GENOMIC DNA]</scope>
    <source>
        <strain evidence="12 13">S1-65</strain>
    </source>
</reference>
<dbReference type="NCBIfam" id="TIGR02210">
    <property type="entry name" value="rodA_shape"/>
    <property type="match status" value="1"/>
</dbReference>
<name>A0ABS1X5I4_9GAMM</name>
<comment type="similarity">
    <text evidence="11">Belongs to the SEDS family. MrdB/RodA subfamily.</text>
</comment>
<feature type="transmembrane region" description="Helical" evidence="11">
    <location>
        <begin position="195"/>
        <end position="213"/>
    </location>
</feature>
<accession>A0ABS1X5I4</accession>
<dbReference type="Pfam" id="PF01098">
    <property type="entry name" value="FTSW_RODA_SPOVE"/>
    <property type="match status" value="1"/>
</dbReference>
<dbReference type="HAMAP" id="MF_02079">
    <property type="entry name" value="PGT_RodA"/>
    <property type="match status" value="1"/>
</dbReference>
<dbReference type="InterPro" id="IPR011923">
    <property type="entry name" value="RodA/MrdB"/>
</dbReference>
<evidence type="ECO:0000256" key="6">
    <source>
        <dbReference type="ARBA" id="ARBA00022960"/>
    </source>
</evidence>
<comment type="catalytic activity">
    <reaction evidence="11">
        <text>[GlcNAc-(1-&gt;4)-Mur2Ac(oyl-L-Ala-gamma-D-Glu-L-Lys-D-Ala-D-Ala)](n)-di-trans,octa-cis-undecaprenyl diphosphate + beta-D-GlcNAc-(1-&gt;4)-Mur2Ac(oyl-L-Ala-gamma-D-Glu-L-Lys-D-Ala-D-Ala)-di-trans,octa-cis-undecaprenyl diphosphate = [GlcNAc-(1-&gt;4)-Mur2Ac(oyl-L-Ala-gamma-D-Glu-L-Lys-D-Ala-D-Ala)](n+1)-di-trans,octa-cis-undecaprenyl diphosphate + di-trans,octa-cis-undecaprenyl diphosphate + H(+)</text>
        <dbReference type="Rhea" id="RHEA:23708"/>
        <dbReference type="Rhea" id="RHEA-COMP:9602"/>
        <dbReference type="Rhea" id="RHEA-COMP:9603"/>
        <dbReference type="ChEBI" id="CHEBI:15378"/>
        <dbReference type="ChEBI" id="CHEBI:58405"/>
        <dbReference type="ChEBI" id="CHEBI:60033"/>
        <dbReference type="ChEBI" id="CHEBI:78435"/>
        <dbReference type="EC" id="2.4.99.28"/>
    </reaction>
</comment>
<keyword evidence="3 11" id="KW-0328">Glycosyltransferase</keyword>
<dbReference type="RefSeq" id="WP_203170646.1">
    <property type="nucleotide sequence ID" value="NZ_JAEVLS010000008.1"/>
</dbReference>
<evidence type="ECO:0000256" key="2">
    <source>
        <dbReference type="ARBA" id="ARBA00022475"/>
    </source>
</evidence>
<feature type="transmembrane region" description="Helical" evidence="11">
    <location>
        <begin position="171"/>
        <end position="188"/>
    </location>
</feature>
<feature type="transmembrane region" description="Helical" evidence="11">
    <location>
        <begin position="316"/>
        <end position="343"/>
    </location>
</feature>
<gene>
    <name evidence="11 12" type="primary">rodA</name>
    <name evidence="11" type="synonym">mrdB</name>
    <name evidence="12" type="ORF">JM946_27470</name>
</gene>
<comment type="pathway">
    <text evidence="11">Cell wall biogenesis; peptidoglycan biosynthesis.</text>
</comment>
<evidence type="ECO:0000256" key="9">
    <source>
        <dbReference type="ARBA" id="ARBA00023136"/>
    </source>
</evidence>
<dbReference type="PANTHER" id="PTHR30474">
    <property type="entry name" value="CELL CYCLE PROTEIN"/>
    <property type="match status" value="1"/>
</dbReference>
<keyword evidence="2 11" id="KW-1003">Cell membrane</keyword>
<evidence type="ECO:0000256" key="4">
    <source>
        <dbReference type="ARBA" id="ARBA00022679"/>
    </source>
</evidence>
<keyword evidence="6 11" id="KW-0133">Cell shape</keyword>
<evidence type="ECO:0000256" key="7">
    <source>
        <dbReference type="ARBA" id="ARBA00022984"/>
    </source>
</evidence>
<feature type="transmembrane region" description="Helical" evidence="11">
    <location>
        <begin position="88"/>
        <end position="110"/>
    </location>
</feature>
<keyword evidence="13" id="KW-1185">Reference proteome</keyword>
<comment type="function">
    <text evidence="11">Peptidoglycan polymerase that is essential for cell wall elongation.</text>
</comment>
<dbReference type="Proteomes" id="UP000661077">
    <property type="component" value="Unassembled WGS sequence"/>
</dbReference>
<sequence length="379" mass="40563">MSVDALDSSRTQRTLTGTARLLLALHIDGPLFIALCMVGAVGAIVLFSASGSSLNMLEAQLMRFGLGLTAMIMLAQVPPRIIRNVAPMAYVIGLIMLLLVMFTGDIAMGAQRWLDLGFVRFQPSELMKLAVPLACAWFLHERPLPPSLSSLLVLLLGIGIPTLLIAEQPDLGTSLLVAASGGMVVLLAGLQIRYILSVVGLLVPVAIVAWHFLLHDYQKQRVLTFLDPQSDPLGSGYHIIQSQIAIGSGGVFGKGYLNGSQVQLEFLPERSTDFIFAVVGEEWGLMGLVTVILLLMFVIGRSLYLAATAHDTFSRLASGSLALTFCVYVFVNTGMVTGLLPVVGVPLPFISYGGTAMVTLMAGFGILMSLCAKRKLVSR</sequence>
<keyword evidence="7 11" id="KW-0573">Peptidoglycan synthesis</keyword>
<dbReference type="InterPro" id="IPR018365">
    <property type="entry name" value="Cell_cycle_FtsW-rel_CS"/>
</dbReference>
<feature type="transmembrane region" description="Helical" evidence="11">
    <location>
        <begin position="283"/>
        <end position="304"/>
    </location>
</feature>
<comment type="caution">
    <text evidence="12">The sequence shown here is derived from an EMBL/GenBank/DDBJ whole genome shotgun (WGS) entry which is preliminary data.</text>
</comment>
<dbReference type="InterPro" id="IPR001182">
    <property type="entry name" value="FtsW/RodA"/>
</dbReference>
<dbReference type="EMBL" id="JAEVLS010000008">
    <property type="protein sequence ID" value="MBM0108489.1"/>
    <property type="molecule type" value="Genomic_DNA"/>
</dbReference>
<evidence type="ECO:0000313" key="12">
    <source>
        <dbReference type="EMBL" id="MBM0108489.1"/>
    </source>
</evidence>
<proteinExistence type="inferred from homology"/>
<evidence type="ECO:0000313" key="13">
    <source>
        <dbReference type="Proteomes" id="UP000661077"/>
    </source>
</evidence>
<comment type="subcellular location">
    <subcellularLocation>
        <location evidence="11">Cell inner membrane</location>
        <topology evidence="11">Multi-pass membrane protein</topology>
    </subcellularLocation>
    <subcellularLocation>
        <location evidence="1">Membrane</location>
        <topology evidence="1">Multi-pass membrane protein</topology>
    </subcellularLocation>
</comment>
<keyword evidence="9 11" id="KW-0472">Membrane</keyword>
<keyword evidence="5 11" id="KW-0812">Transmembrane</keyword>
<organism evidence="12 13">
    <name type="scientific">Steroidobacter gossypii</name>
    <dbReference type="NCBI Taxonomy" id="2805490"/>
    <lineage>
        <taxon>Bacteria</taxon>
        <taxon>Pseudomonadati</taxon>
        <taxon>Pseudomonadota</taxon>
        <taxon>Gammaproteobacteria</taxon>
        <taxon>Steroidobacterales</taxon>
        <taxon>Steroidobacteraceae</taxon>
        <taxon>Steroidobacter</taxon>
    </lineage>
</organism>
<keyword evidence="10 11" id="KW-0961">Cell wall biogenesis/degradation</keyword>
<dbReference type="PROSITE" id="PS00428">
    <property type="entry name" value="FTSW_RODA_SPOVE"/>
    <property type="match status" value="1"/>
</dbReference>
<evidence type="ECO:0000256" key="3">
    <source>
        <dbReference type="ARBA" id="ARBA00022676"/>
    </source>
</evidence>
<feature type="transmembrane region" description="Helical" evidence="11">
    <location>
        <begin position="349"/>
        <end position="372"/>
    </location>
</feature>
<feature type="transmembrane region" description="Helical" evidence="11">
    <location>
        <begin position="148"/>
        <end position="165"/>
    </location>
</feature>
<keyword evidence="11" id="KW-0997">Cell inner membrane</keyword>
<evidence type="ECO:0000256" key="1">
    <source>
        <dbReference type="ARBA" id="ARBA00004141"/>
    </source>
</evidence>
<keyword evidence="8 11" id="KW-1133">Transmembrane helix</keyword>
<keyword evidence="4 11" id="KW-0808">Transferase</keyword>
<protein>
    <recommendedName>
        <fullName evidence="11">Peptidoglycan glycosyltransferase MrdB</fullName>
        <shortName evidence="11">PGT</shortName>
        <ecNumber evidence="11">2.4.99.28</ecNumber>
    </recommendedName>
    <alternativeName>
        <fullName evidence="11">Cell elongation protein RodA</fullName>
    </alternativeName>
    <alternativeName>
        <fullName evidence="11">Cell wall polymerase</fullName>
    </alternativeName>
    <alternativeName>
        <fullName evidence="11">Peptidoglycan polymerase</fullName>
        <shortName evidence="11">PG polymerase</shortName>
    </alternativeName>
</protein>
<evidence type="ECO:0000256" key="10">
    <source>
        <dbReference type="ARBA" id="ARBA00023316"/>
    </source>
</evidence>
<evidence type="ECO:0000256" key="5">
    <source>
        <dbReference type="ARBA" id="ARBA00022692"/>
    </source>
</evidence>